<dbReference type="InterPro" id="IPR046903">
    <property type="entry name" value="Mab-21-like_nuc_Trfase"/>
</dbReference>
<evidence type="ECO:0000313" key="5">
    <source>
        <dbReference type="Proteomes" id="UP000596742"/>
    </source>
</evidence>
<accession>A0A8B6G3I1</accession>
<evidence type="ECO:0000313" key="4">
    <source>
        <dbReference type="EMBL" id="VDI58107.1"/>
    </source>
</evidence>
<dbReference type="PANTHER" id="PTHR10656">
    <property type="entry name" value="CELL FATE DETERMINING PROTEIN MAB21-RELATED"/>
    <property type="match status" value="1"/>
</dbReference>
<protein>
    <recommendedName>
        <fullName evidence="6">Mab-21-like HhH/H2TH-like domain-containing protein</fullName>
    </recommendedName>
</protein>
<dbReference type="OrthoDB" id="6127746at2759"/>
<dbReference type="Pfam" id="PF20266">
    <property type="entry name" value="Mab-21_C"/>
    <property type="match status" value="1"/>
</dbReference>
<evidence type="ECO:0000256" key="1">
    <source>
        <dbReference type="ARBA" id="ARBA00008307"/>
    </source>
</evidence>
<organism evidence="4 5">
    <name type="scientific">Mytilus galloprovincialis</name>
    <name type="common">Mediterranean mussel</name>
    <dbReference type="NCBI Taxonomy" id="29158"/>
    <lineage>
        <taxon>Eukaryota</taxon>
        <taxon>Metazoa</taxon>
        <taxon>Spiralia</taxon>
        <taxon>Lophotrochozoa</taxon>
        <taxon>Mollusca</taxon>
        <taxon>Bivalvia</taxon>
        <taxon>Autobranchia</taxon>
        <taxon>Pteriomorphia</taxon>
        <taxon>Mytilida</taxon>
        <taxon>Mytiloidea</taxon>
        <taxon>Mytilidae</taxon>
        <taxon>Mytilinae</taxon>
        <taxon>Mytilus</taxon>
    </lineage>
</organism>
<dbReference type="Pfam" id="PF03281">
    <property type="entry name" value="Mab-21"/>
    <property type="match status" value="1"/>
</dbReference>
<comment type="caution">
    <text evidence="4">The sequence shown here is derived from an EMBL/GenBank/DDBJ whole genome shotgun (WGS) entry which is preliminary data.</text>
</comment>
<name>A0A8B6G3I1_MYTGA</name>
<comment type="similarity">
    <text evidence="1">Belongs to the mab-21 family.</text>
</comment>
<dbReference type="Gene3D" id="1.10.1410.40">
    <property type="match status" value="1"/>
</dbReference>
<sequence length="230" mass="26704">MEMLEQHGKKYFMSNKLCKQSFLKLIRPGYLNKIHGPCLSDANDIYDIANCLKCDKWISQAVPWINRPRSSWLSSEIISKITKSGVLFVPIGFKGSKHEDLEWRISFSVAEKMLILSYNHTQLLCYALLKIVLKEIIYVDEGLKGLLCSYYIKTLMFCIFDDSGPTIWKPDNMIRCLKACLQRLIYCVEYSTLLHYFIPDFNFFEVCVRTELGKKGKNDQPADELISTRN</sequence>
<proteinExistence type="inferred from homology"/>
<dbReference type="Proteomes" id="UP000596742">
    <property type="component" value="Unassembled WGS sequence"/>
</dbReference>
<dbReference type="EMBL" id="UYJE01007808">
    <property type="protein sequence ID" value="VDI58107.1"/>
    <property type="molecule type" value="Genomic_DNA"/>
</dbReference>
<dbReference type="InterPro" id="IPR024810">
    <property type="entry name" value="MAB21L/cGLR"/>
</dbReference>
<dbReference type="AlphaFoldDB" id="A0A8B6G3I1"/>
<dbReference type="PANTHER" id="PTHR10656:SF69">
    <property type="entry name" value="MAB-21-LIKE HHH_H2TH-LIKE DOMAIN-CONTAINING PROTEIN"/>
    <property type="match status" value="1"/>
</dbReference>
<keyword evidence="5" id="KW-1185">Reference proteome</keyword>
<reference evidence="4" key="1">
    <citation type="submission" date="2018-11" db="EMBL/GenBank/DDBJ databases">
        <authorList>
            <person name="Alioto T."/>
            <person name="Alioto T."/>
        </authorList>
    </citation>
    <scope>NUCLEOTIDE SEQUENCE</scope>
</reference>
<feature type="domain" description="Mab-21-like HhH/H2TH-like" evidence="3">
    <location>
        <begin position="137"/>
        <end position="212"/>
    </location>
</feature>
<dbReference type="InterPro" id="IPR046906">
    <property type="entry name" value="Mab-21_HhH/H2TH-like"/>
</dbReference>
<evidence type="ECO:0000259" key="2">
    <source>
        <dbReference type="Pfam" id="PF03281"/>
    </source>
</evidence>
<evidence type="ECO:0000259" key="3">
    <source>
        <dbReference type="Pfam" id="PF20266"/>
    </source>
</evidence>
<dbReference type="SMART" id="SM01265">
    <property type="entry name" value="Mab-21"/>
    <property type="match status" value="1"/>
</dbReference>
<gene>
    <name evidence="4" type="ORF">MGAL_10B087275</name>
</gene>
<feature type="domain" description="Mab-21-like nucleotidyltransferase" evidence="2">
    <location>
        <begin position="47"/>
        <end position="115"/>
    </location>
</feature>
<evidence type="ECO:0008006" key="6">
    <source>
        <dbReference type="Google" id="ProtNLM"/>
    </source>
</evidence>